<keyword evidence="3 10" id="KW-0436">Ligase</keyword>
<dbReference type="PANTHER" id="PTHR43097:SF4">
    <property type="entry name" value="GLUTAMINE--TRNA LIGASE"/>
    <property type="match status" value="1"/>
</dbReference>
<evidence type="ECO:0000259" key="14">
    <source>
        <dbReference type="Pfam" id="PF04558"/>
    </source>
</evidence>
<dbReference type="Gene3D" id="1.10.10.2420">
    <property type="match status" value="1"/>
</dbReference>
<reference evidence="17" key="1">
    <citation type="submission" date="2011-05" db="EMBL/GenBank/DDBJ databases">
        <authorList>
            <person name="Richards S.R."/>
            <person name="Qu J."/>
            <person name="Jiang H."/>
            <person name="Jhangiani S.N."/>
            <person name="Agravi P."/>
            <person name="Goodspeed R."/>
            <person name="Gross S."/>
            <person name="Mandapat C."/>
            <person name="Jackson L."/>
            <person name="Mathew T."/>
            <person name="Pu L."/>
            <person name="Thornton R."/>
            <person name="Saada N."/>
            <person name="Wilczek-Boney K.B."/>
            <person name="Lee S."/>
            <person name="Kovar C."/>
            <person name="Wu Y."/>
            <person name="Scherer S.E."/>
            <person name="Worley K.C."/>
            <person name="Muzny D.M."/>
            <person name="Gibbs R."/>
        </authorList>
    </citation>
    <scope>NUCLEOTIDE SEQUENCE</scope>
    <source>
        <strain evidence="17">Brora</strain>
    </source>
</reference>
<evidence type="ECO:0000256" key="7">
    <source>
        <dbReference type="ARBA" id="ARBA00023146"/>
    </source>
</evidence>
<dbReference type="GO" id="GO:0017101">
    <property type="term" value="C:aminoacyl-tRNA synthetase multienzyme complex"/>
    <property type="evidence" value="ECO:0007669"/>
    <property type="project" value="TreeGrafter"/>
</dbReference>
<dbReference type="PhylomeDB" id="T1J7Y6"/>
<keyword evidence="4 10" id="KW-0547">Nucleotide-binding</keyword>
<dbReference type="GO" id="GO:0006425">
    <property type="term" value="P:glutaminyl-tRNA aminoacylation"/>
    <property type="evidence" value="ECO:0007669"/>
    <property type="project" value="InterPro"/>
</dbReference>
<dbReference type="OMA" id="TWCIYPM"/>
<keyword evidence="7 10" id="KW-0030">Aminoacyl-tRNA synthetase</keyword>
<evidence type="ECO:0000256" key="1">
    <source>
        <dbReference type="ARBA" id="ARBA00005594"/>
    </source>
</evidence>
<dbReference type="PRINTS" id="PR00987">
    <property type="entry name" value="TRNASYNTHGLU"/>
</dbReference>
<evidence type="ECO:0000259" key="11">
    <source>
        <dbReference type="Pfam" id="PF00749"/>
    </source>
</evidence>
<dbReference type="PANTHER" id="PTHR43097">
    <property type="entry name" value="GLUTAMINE-TRNA LIGASE"/>
    <property type="match status" value="1"/>
</dbReference>
<dbReference type="GO" id="GO:0005829">
    <property type="term" value="C:cytosol"/>
    <property type="evidence" value="ECO:0007669"/>
    <property type="project" value="TreeGrafter"/>
</dbReference>
<protein>
    <recommendedName>
        <fullName evidence="2">glutamine--tRNA ligase</fullName>
        <ecNumber evidence="2">6.1.1.18</ecNumber>
    </recommendedName>
    <alternativeName>
        <fullName evidence="8">Glutaminyl-tRNA synthetase</fullName>
    </alternativeName>
</protein>
<dbReference type="EMBL" id="JH431944">
    <property type="status" value="NOT_ANNOTATED_CDS"/>
    <property type="molecule type" value="Genomic_DNA"/>
</dbReference>
<accession>T1J7Y6</accession>
<feature type="domain" description="tRNA synthetases class I (E and Q) anti-codon binding" evidence="15">
    <location>
        <begin position="681"/>
        <end position="755"/>
    </location>
</feature>
<dbReference type="GO" id="GO:0005524">
    <property type="term" value="F:ATP binding"/>
    <property type="evidence" value="ECO:0007669"/>
    <property type="project" value="UniProtKB-KW"/>
</dbReference>
<dbReference type="FunFam" id="1.10.8.1290:FF:000002">
    <property type="entry name" value="Glutamine--tRNA ligase cytoplasmic"/>
    <property type="match status" value="1"/>
</dbReference>
<evidence type="ECO:0000256" key="5">
    <source>
        <dbReference type="ARBA" id="ARBA00022840"/>
    </source>
</evidence>
<feature type="domain" description="Glutamyl/glutaminyl-tRNA synthetase class Ib anti-codon binding" evidence="12">
    <location>
        <begin position="565"/>
        <end position="651"/>
    </location>
</feature>
<dbReference type="Pfam" id="PF20974">
    <property type="entry name" value="tRNA-synt_1c_C2"/>
    <property type="match status" value="1"/>
</dbReference>
<dbReference type="Gene3D" id="2.40.240.10">
    <property type="entry name" value="Ribosomal Protein L25, Chain P"/>
    <property type="match status" value="2"/>
</dbReference>
<evidence type="ECO:0000256" key="3">
    <source>
        <dbReference type="ARBA" id="ARBA00022598"/>
    </source>
</evidence>
<feature type="domain" description="Glutamyl/glutaminyl-tRNA synthetase class Ib catalytic" evidence="11">
    <location>
        <begin position="264"/>
        <end position="562"/>
    </location>
</feature>
<dbReference type="InterPro" id="IPR001412">
    <property type="entry name" value="aa-tRNA-synth_I_CS"/>
</dbReference>
<dbReference type="InterPro" id="IPR042559">
    <property type="entry name" value="Gln-tRNA-synth_Ib_RNA-bd_N_2"/>
</dbReference>
<feature type="domain" description="Glutaminyl-tRNA synthetase class Ib non-specific RNA-binding" evidence="14">
    <location>
        <begin position="5"/>
        <end position="165"/>
    </location>
</feature>
<dbReference type="InterPro" id="IPR020058">
    <property type="entry name" value="Glu/Gln-tRNA-synth_Ib_cat-dom"/>
</dbReference>
<dbReference type="InterPro" id="IPR042558">
    <property type="entry name" value="Gln-tRNA-synth_Ib_RNA-bd_N_1"/>
</dbReference>
<dbReference type="Gene3D" id="1.10.8.1290">
    <property type="entry name" value="Glutaminyl-tRNA synthetase, non-specific RNA binding region part 1, domain 1"/>
    <property type="match status" value="1"/>
</dbReference>
<dbReference type="Pfam" id="PF04558">
    <property type="entry name" value="tRNA_synt_1c_R1"/>
    <property type="match status" value="1"/>
</dbReference>
<evidence type="ECO:0000256" key="6">
    <source>
        <dbReference type="ARBA" id="ARBA00022917"/>
    </source>
</evidence>
<dbReference type="Pfam" id="PF00749">
    <property type="entry name" value="tRNA-synt_1c"/>
    <property type="match status" value="1"/>
</dbReference>
<dbReference type="HOGENOM" id="CLU_001882_2_3_1"/>
<dbReference type="Pfam" id="PF03950">
    <property type="entry name" value="tRNA-synt_1c_C"/>
    <property type="match status" value="1"/>
</dbReference>
<comment type="similarity">
    <text evidence="1 10">Belongs to the class-I aminoacyl-tRNA synthetase family.</text>
</comment>
<dbReference type="STRING" id="126957.T1J7Y6"/>
<dbReference type="PROSITE" id="PS00178">
    <property type="entry name" value="AA_TRNA_LIGASE_I"/>
    <property type="match status" value="1"/>
</dbReference>
<proteinExistence type="inferred from homology"/>
<dbReference type="InterPro" id="IPR011035">
    <property type="entry name" value="Ribosomal_bL25/Gln-tRNA_synth"/>
</dbReference>
<dbReference type="InterPro" id="IPR007639">
    <property type="entry name" value="Gln-tRNA-synth_Ib_RNA-bd_N"/>
</dbReference>
<comment type="catalytic activity">
    <reaction evidence="9">
        <text>tRNA(Gln) + L-glutamine + ATP = L-glutaminyl-tRNA(Gln) + AMP + diphosphate</text>
        <dbReference type="Rhea" id="RHEA:20121"/>
        <dbReference type="Rhea" id="RHEA-COMP:9662"/>
        <dbReference type="Rhea" id="RHEA-COMP:9681"/>
        <dbReference type="ChEBI" id="CHEBI:30616"/>
        <dbReference type="ChEBI" id="CHEBI:33019"/>
        <dbReference type="ChEBI" id="CHEBI:58359"/>
        <dbReference type="ChEBI" id="CHEBI:78442"/>
        <dbReference type="ChEBI" id="CHEBI:78521"/>
        <dbReference type="ChEBI" id="CHEBI:456215"/>
        <dbReference type="EC" id="6.1.1.18"/>
    </reaction>
</comment>
<dbReference type="InterPro" id="IPR014729">
    <property type="entry name" value="Rossmann-like_a/b/a_fold"/>
</dbReference>
<dbReference type="Proteomes" id="UP000014500">
    <property type="component" value="Unassembled WGS sequence"/>
</dbReference>
<name>T1J7Y6_STRMM</name>
<dbReference type="GO" id="GO:0004819">
    <property type="term" value="F:glutamine-tRNA ligase activity"/>
    <property type="evidence" value="ECO:0007669"/>
    <property type="project" value="UniProtKB-EC"/>
</dbReference>
<evidence type="ECO:0000256" key="9">
    <source>
        <dbReference type="ARBA" id="ARBA00048270"/>
    </source>
</evidence>
<evidence type="ECO:0000259" key="12">
    <source>
        <dbReference type="Pfam" id="PF03950"/>
    </source>
</evidence>
<organism evidence="16 17">
    <name type="scientific">Strigamia maritima</name>
    <name type="common">European centipede</name>
    <name type="synonym">Geophilus maritimus</name>
    <dbReference type="NCBI Taxonomy" id="126957"/>
    <lineage>
        <taxon>Eukaryota</taxon>
        <taxon>Metazoa</taxon>
        <taxon>Ecdysozoa</taxon>
        <taxon>Arthropoda</taxon>
        <taxon>Myriapoda</taxon>
        <taxon>Chilopoda</taxon>
        <taxon>Pleurostigmophora</taxon>
        <taxon>Geophilomorpha</taxon>
        <taxon>Linotaeniidae</taxon>
        <taxon>Strigamia</taxon>
    </lineage>
</organism>
<keyword evidence="5 10" id="KW-0067">ATP-binding</keyword>
<evidence type="ECO:0000259" key="13">
    <source>
        <dbReference type="Pfam" id="PF04557"/>
    </source>
</evidence>
<evidence type="ECO:0000256" key="2">
    <source>
        <dbReference type="ARBA" id="ARBA00012836"/>
    </source>
</evidence>
<dbReference type="InterPro" id="IPR000924">
    <property type="entry name" value="Glu/Gln-tRNA-synth"/>
</dbReference>
<dbReference type="InterPro" id="IPR020056">
    <property type="entry name" value="Rbsml_bL25/Gln-tRNA_synth_N"/>
</dbReference>
<dbReference type="SUPFAM" id="SSF52374">
    <property type="entry name" value="Nucleotidylyl transferase"/>
    <property type="match status" value="1"/>
</dbReference>
<dbReference type="EC" id="6.1.1.18" evidence="2"/>
<dbReference type="InterPro" id="IPR050132">
    <property type="entry name" value="Gln/Glu-tRNA_Ligase"/>
</dbReference>
<evidence type="ECO:0000313" key="17">
    <source>
        <dbReference type="Proteomes" id="UP000014500"/>
    </source>
</evidence>
<keyword evidence="6 10" id="KW-0648">Protein biosynthesis</keyword>
<dbReference type="InterPro" id="IPR004514">
    <property type="entry name" value="Gln-tRNA-synth"/>
</dbReference>
<evidence type="ECO:0000259" key="15">
    <source>
        <dbReference type="Pfam" id="PF20974"/>
    </source>
</evidence>
<dbReference type="AlphaFoldDB" id="T1J7Y6"/>
<dbReference type="FunFam" id="1.10.10.2420:FF:000001">
    <property type="entry name" value="Glutamine--tRNA ligase cytoplasmic"/>
    <property type="match status" value="1"/>
</dbReference>
<dbReference type="NCBIfam" id="TIGR00440">
    <property type="entry name" value="glnS"/>
    <property type="match status" value="1"/>
</dbReference>
<feature type="domain" description="Glutaminyl-tRNA synthetase class Ib non-specific RNA-binding" evidence="13">
    <location>
        <begin position="169"/>
        <end position="254"/>
    </location>
</feature>
<dbReference type="FunFam" id="3.40.50.620:FF:000037">
    <property type="entry name" value="Glutamine--tRNA ligase cytoplasmic"/>
    <property type="match status" value="1"/>
</dbReference>
<dbReference type="InterPro" id="IPR049437">
    <property type="entry name" value="tRNA-synt_1c_C2"/>
</dbReference>
<sequence length="769" mass="87878">MEAEAMISLFTGIGLSEDKAKDTIKNEAISRQLKHAIDEASKYCATDKISKPTGLLLYHIATKLKPKFNHFVPLLVKYCCENKIFNELRLQAAIDYLSLSGDENVDVSAFENACGVGVVVTPEQIEKVVKDTLQKHRDGLINQRYRYNVGAILGELKKSLKFADGKNLKNEVDIQVLDLLGAKTDEDLAKIKPIKIKPPVNETKSEQTEDAKRTSSGALSIGQLMKTKVHFHKPGENYKTENYISTPNTMNLLEKHLKETKGRVRTRFPPEPNGILHVGHAKAININFGYAMAHDGDCILRYDDTNPEKEEEKFFKGIKEMVEWLGYSTNVITHSSDYFDQLYVWARELICKGHAYVCHQQADDLKGFDVPDSPWRERPTEESFQLFEDMKNGKFDEGEATLRMKMVMEEGKKDPVAYRIKFMPHPRTGNKWCIYPTYDYAHCLCDSIENITHSLCTTEFRSRRSSYYWLCNALGIYCPVQWEYGRLKMEYTIVSKRKISKLIDEKVVDDWNDPRLFTLSALRRRGFPAEAINTFCAMVGVSTANSIVEPSMLESCVRNVLDKSAPRSMVVLNPLKVVIVNLPSNMPTEIEVPDFPNEKDRGSHKVAMGKVIYIEENDFREVADSSYRRLSRNQGVGLRYAGLVLFLKEVVRSVCCEISELRVTCCKQAELPSDVKVKAYIHWVSNPMPCEIRLYDRLFHHKNPEDSNEVPNGFLSDCRKDSLNIINNAYADRHLQNVKVLDKFQFERVGYFCVDLDSSDTKVIKPKLV</sequence>
<evidence type="ECO:0000256" key="10">
    <source>
        <dbReference type="RuleBase" id="RU363037"/>
    </source>
</evidence>
<dbReference type="Gene3D" id="3.40.50.620">
    <property type="entry name" value="HUPs"/>
    <property type="match status" value="1"/>
</dbReference>
<keyword evidence="17" id="KW-1185">Reference proteome</keyword>
<dbReference type="Pfam" id="PF04557">
    <property type="entry name" value="tRNA_synt_1c_R2"/>
    <property type="match status" value="1"/>
</dbReference>
<dbReference type="InterPro" id="IPR007638">
    <property type="entry name" value="Gln-tRNA-synth_Ib_RNA-bd_2"/>
</dbReference>
<dbReference type="FunFam" id="2.40.240.10:FF:000007">
    <property type="entry name" value="Glutamine--tRNA ligase"/>
    <property type="match status" value="1"/>
</dbReference>
<evidence type="ECO:0000313" key="16">
    <source>
        <dbReference type="EnsemblMetazoa" id="SMAR009801-PA"/>
    </source>
</evidence>
<dbReference type="EnsemblMetazoa" id="SMAR009801-RA">
    <property type="protein sequence ID" value="SMAR009801-PA"/>
    <property type="gene ID" value="SMAR009801"/>
</dbReference>
<dbReference type="InterPro" id="IPR020059">
    <property type="entry name" value="Glu/Gln-tRNA-synth_Ib_codon-bd"/>
</dbReference>
<dbReference type="SUPFAM" id="SSF50715">
    <property type="entry name" value="Ribosomal protein L25-like"/>
    <property type="match status" value="1"/>
</dbReference>
<dbReference type="CDD" id="cd00807">
    <property type="entry name" value="GlnRS_core"/>
    <property type="match status" value="1"/>
</dbReference>
<reference evidence="16" key="2">
    <citation type="submission" date="2015-02" db="UniProtKB">
        <authorList>
            <consortium name="EnsemblMetazoa"/>
        </authorList>
    </citation>
    <scope>IDENTIFICATION</scope>
</reference>
<evidence type="ECO:0000256" key="8">
    <source>
        <dbReference type="ARBA" id="ARBA00030466"/>
    </source>
</evidence>
<evidence type="ECO:0000256" key="4">
    <source>
        <dbReference type="ARBA" id="ARBA00022741"/>
    </source>
</evidence>
<dbReference type="eggNOG" id="KOG1148">
    <property type="taxonomic scope" value="Eukaryota"/>
</dbReference>